<dbReference type="PANTHER" id="PTHR30329:SF21">
    <property type="entry name" value="LIPOPROTEIN YIAD-RELATED"/>
    <property type="match status" value="1"/>
</dbReference>
<dbReference type="Gene3D" id="3.30.1330.60">
    <property type="entry name" value="OmpA-like domain"/>
    <property type="match status" value="1"/>
</dbReference>
<dbReference type="AlphaFoldDB" id="A0A1V1PHK5"/>
<dbReference type="InterPro" id="IPR050330">
    <property type="entry name" value="Bact_OuterMem_StrucFunc"/>
</dbReference>
<evidence type="ECO:0000313" key="7">
    <source>
        <dbReference type="EMBL" id="ETR74382.1"/>
    </source>
</evidence>
<evidence type="ECO:0000259" key="6">
    <source>
        <dbReference type="PROSITE" id="PS51123"/>
    </source>
</evidence>
<dbReference type="CDD" id="cd07185">
    <property type="entry name" value="OmpA_C-like"/>
    <property type="match status" value="1"/>
</dbReference>
<dbReference type="PANTHER" id="PTHR30329">
    <property type="entry name" value="STATOR ELEMENT OF FLAGELLAR MOTOR COMPLEX"/>
    <property type="match status" value="1"/>
</dbReference>
<sequence>MKQALEDSKAASIEREGNLITILLKGDFMFDTNSFIVKPGLYNEIDRISRVLVEYPQTNIIVEGHTDSVGSETYNISLSEKRAIAVQNILTQKNVSPSRISINGLGESQPRATNSTPEGRQQNRRVEVKVSPVGSDPI</sequence>
<evidence type="ECO:0000256" key="5">
    <source>
        <dbReference type="SAM" id="MobiDB-lite"/>
    </source>
</evidence>
<dbReference type="InterPro" id="IPR006665">
    <property type="entry name" value="OmpA-like"/>
</dbReference>
<organism evidence="7 8">
    <name type="scientific">Candidatus Magnetoglobus multicellularis str. Araruama</name>
    <dbReference type="NCBI Taxonomy" id="890399"/>
    <lineage>
        <taxon>Bacteria</taxon>
        <taxon>Pseudomonadati</taxon>
        <taxon>Thermodesulfobacteriota</taxon>
        <taxon>Desulfobacteria</taxon>
        <taxon>Desulfobacterales</taxon>
        <taxon>Desulfobacteraceae</taxon>
        <taxon>Candidatus Magnetoglobus</taxon>
    </lineage>
</organism>
<reference evidence="8" key="1">
    <citation type="submission" date="2012-11" db="EMBL/GenBank/DDBJ databases">
        <authorList>
            <person name="Lucero-Rivera Y.E."/>
            <person name="Tovar-Ramirez D."/>
        </authorList>
    </citation>
    <scope>NUCLEOTIDE SEQUENCE [LARGE SCALE GENOMIC DNA]</scope>
    <source>
        <strain evidence="8">Araruama</strain>
    </source>
</reference>
<dbReference type="PROSITE" id="PS51123">
    <property type="entry name" value="OMPA_2"/>
    <property type="match status" value="1"/>
</dbReference>
<evidence type="ECO:0000313" key="8">
    <source>
        <dbReference type="Proteomes" id="UP000189670"/>
    </source>
</evidence>
<feature type="domain" description="OmpA-like" evidence="6">
    <location>
        <begin position="17"/>
        <end position="134"/>
    </location>
</feature>
<gene>
    <name evidence="7" type="ORF">OMM_00260</name>
</gene>
<evidence type="ECO:0000256" key="1">
    <source>
        <dbReference type="ARBA" id="ARBA00004442"/>
    </source>
</evidence>
<name>A0A1V1PHK5_9BACT</name>
<accession>A0A1V1PHK5</accession>
<comment type="subcellular location">
    <subcellularLocation>
        <location evidence="1">Cell outer membrane</location>
    </subcellularLocation>
</comment>
<dbReference type="InterPro" id="IPR006690">
    <property type="entry name" value="OMPA-like_CS"/>
</dbReference>
<dbReference type="GO" id="GO:0009279">
    <property type="term" value="C:cell outer membrane"/>
    <property type="evidence" value="ECO:0007669"/>
    <property type="project" value="UniProtKB-SubCell"/>
</dbReference>
<proteinExistence type="predicted"/>
<feature type="region of interest" description="Disordered" evidence="5">
    <location>
        <begin position="99"/>
        <end position="138"/>
    </location>
</feature>
<dbReference type="PRINTS" id="PR01021">
    <property type="entry name" value="OMPADOMAIN"/>
</dbReference>
<dbReference type="PRINTS" id="PR01023">
    <property type="entry name" value="NAFLGMOTY"/>
</dbReference>
<comment type="caution">
    <text evidence="7">The sequence shown here is derived from an EMBL/GenBank/DDBJ whole genome shotgun (WGS) entry which is preliminary data.</text>
</comment>
<feature type="compositionally biased region" description="Polar residues" evidence="5">
    <location>
        <begin position="110"/>
        <end position="120"/>
    </location>
</feature>
<keyword evidence="2 4" id="KW-0472">Membrane</keyword>
<dbReference type="Proteomes" id="UP000189670">
    <property type="component" value="Unassembled WGS sequence"/>
</dbReference>
<dbReference type="InterPro" id="IPR006664">
    <property type="entry name" value="OMP_bac"/>
</dbReference>
<dbReference type="PROSITE" id="PS01068">
    <property type="entry name" value="OMPA_1"/>
    <property type="match status" value="1"/>
</dbReference>
<dbReference type="SUPFAM" id="SSF103088">
    <property type="entry name" value="OmpA-like"/>
    <property type="match status" value="1"/>
</dbReference>
<dbReference type="Pfam" id="PF00691">
    <property type="entry name" value="OmpA"/>
    <property type="match status" value="1"/>
</dbReference>
<evidence type="ECO:0000256" key="4">
    <source>
        <dbReference type="PROSITE-ProRule" id="PRU00473"/>
    </source>
</evidence>
<evidence type="ECO:0000256" key="3">
    <source>
        <dbReference type="ARBA" id="ARBA00023237"/>
    </source>
</evidence>
<keyword evidence="3" id="KW-0998">Cell outer membrane</keyword>
<evidence type="ECO:0000256" key="2">
    <source>
        <dbReference type="ARBA" id="ARBA00023136"/>
    </source>
</evidence>
<dbReference type="InterPro" id="IPR036737">
    <property type="entry name" value="OmpA-like_sf"/>
</dbReference>
<protein>
    <submittedName>
        <fullName evidence="7">OmpA/MotB domain containing protein</fullName>
    </submittedName>
</protein>
<dbReference type="EMBL" id="ATBP01000009">
    <property type="protein sequence ID" value="ETR74382.1"/>
    <property type="molecule type" value="Genomic_DNA"/>
</dbReference>